<reference evidence="3 4" key="1">
    <citation type="submission" date="2016-10" db="EMBL/GenBank/DDBJ databases">
        <title>The genome sequence of Colletotrichum fioriniae PJ7.</title>
        <authorList>
            <person name="Baroncelli R."/>
        </authorList>
    </citation>
    <scope>NUCLEOTIDE SEQUENCE [LARGE SCALE GENOMIC DNA]</scope>
    <source>
        <strain evidence="3 4">Tom-12</strain>
    </source>
</reference>
<evidence type="ECO:0000313" key="4">
    <source>
        <dbReference type="Proteomes" id="UP001227543"/>
    </source>
</evidence>
<keyword evidence="4" id="KW-1185">Reference proteome</keyword>
<comment type="caution">
    <text evidence="3">The sequence shown here is derived from an EMBL/GenBank/DDBJ whole genome shotgun (WGS) entry which is preliminary data.</text>
</comment>
<feature type="region of interest" description="Disordered" evidence="1">
    <location>
        <begin position="38"/>
        <end position="65"/>
    </location>
</feature>
<feature type="region of interest" description="Disordered" evidence="1">
    <location>
        <begin position="231"/>
        <end position="251"/>
    </location>
</feature>
<organism evidence="3 4">
    <name type="scientific">Colletotrichum tamarilloi</name>
    <dbReference type="NCBI Taxonomy" id="1209934"/>
    <lineage>
        <taxon>Eukaryota</taxon>
        <taxon>Fungi</taxon>
        <taxon>Dikarya</taxon>
        <taxon>Ascomycota</taxon>
        <taxon>Pezizomycotina</taxon>
        <taxon>Sordariomycetes</taxon>
        <taxon>Hypocreomycetidae</taxon>
        <taxon>Glomerellales</taxon>
        <taxon>Glomerellaceae</taxon>
        <taxon>Colletotrichum</taxon>
        <taxon>Colletotrichum acutatum species complex</taxon>
    </lineage>
</organism>
<feature type="compositionally biased region" description="Acidic residues" evidence="1">
    <location>
        <begin position="53"/>
        <end position="64"/>
    </location>
</feature>
<name>A0ABQ9RMX6_9PEZI</name>
<dbReference type="RefSeq" id="XP_060386597.1">
    <property type="nucleotide sequence ID" value="XM_060518794.1"/>
</dbReference>
<protein>
    <submittedName>
        <fullName evidence="3">Uncharacterized protein</fullName>
    </submittedName>
</protein>
<evidence type="ECO:0000313" key="3">
    <source>
        <dbReference type="EMBL" id="KAK1507644.1"/>
    </source>
</evidence>
<evidence type="ECO:0000256" key="1">
    <source>
        <dbReference type="SAM" id="MobiDB-lite"/>
    </source>
</evidence>
<dbReference type="Proteomes" id="UP001227543">
    <property type="component" value="Unassembled WGS sequence"/>
</dbReference>
<keyword evidence="2" id="KW-0812">Transmembrane</keyword>
<feature type="transmembrane region" description="Helical" evidence="2">
    <location>
        <begin position="12"/>
        <end position="32"/>
    </location>
</feature>
<evidence type="ECO:0000256" key="2">
    <source>
        <dbReference type="SAM" id="Phobius"/>
    </source>
</evidence>
<dbReference type="GeneID" id="85403032"/>
<keyword evidence="2" id="KW-1133">Transmembrane helix</keyword>
<proteinExistence type="predicted"/>
<accession>A0ABQ9RMX6</accession>
<keyword evidence="2" id="KW-0472">Membrane</keyword>
<dbReference type="EMBL" id="MLFU01000006">
    <property type="protein sequence ID" value="KAK1507644.1"/>
    <property type="molecule type" value="Genomic_DNA"/>
</dbReference>
<gene>
    <name evidence="3" type="ORF">CTAM01_02756</name>
</gene>
<sequence>MKARNTSRSGEVENLLLGLVYLFTIVTLSAVFNVEPDNEVSTSSSSARQHEAQDDEASASDSDSDYANNLDLIQVNLKRSPARSATDSADLSTTIDLALAGQRFESRAHPTRALSVPGFDSDHRPLHTRISFAPNRDKELRFNWDRANEKKYCKEAKSNCSRSAAPLSELQLRLMIAPKRLCWPSTKLFAGPFPATGRSLRGRSPKWSRKTSNALTDDEILHCFKDEIWPKTSGASEPPAPEIPKLDPKRPQLITPQCMSDEELHEAFASVERGKAAGPDDIISNALKVGWAEIYKYFKHLVNASFMIFYHPLFFATRQRMSFPSLTRRTMLNQKRIVP</sequence>